<dbReference type="PROSITE" id="PS51257">
    <property type="entry name" value="PROKAR_LIPOPROTEIN"/>
    <property type="match status" value="1"/>
</dbReference>
<feature type="domain" description="ABM" evidence="1">
    <location>
        <begin position="60"/>
        <end position="149"/>
    </location>
</feature>
<gene>
    <name evidence="2" type="ORF">ATK78_3191</name>
</gene>
<name>A0A4R6STB3_9SPHI</name>
<proteinExistence type="predicted"/>
<dbReference type="Gene3D" id="3.30.70.100">
    <property type="match status" value="1"/>
</dbReference>
<sequence>MIPQKKNNNGTSHSCLLQNLLLVLALIATLLTACDRRGSRNSNVKNKDTTINPKKAKTFQELGFFGNIKEDKWDSFINAVKNNIANSRKEPGNLSFSLYRSENGGLQPIWFERFKNKDAHNHHKAQHYFKDAIAVIQKSLKGEARSIELEEIDKIPVVIPTPSDRPEMTRHVIVLFHVKPEKRQPFIDGMAGVAAQSRQAQGNLEFNIYQYADDPNKFVLMEGWKNPADHEAQLKQDYIKRLHVTMVGFFVSNPMDNHWLVKDISQ</sequence>
<accession>A0A4R6STB3</accession>
<dbReference type="InterPro" id="IPR007138">
    <property type="entry name" value="ABM_dom"/>
</dbReference>
<dbReference type="InterPro" id="IPR011008">
    <property type="entry name" value="Dimeric_a/b-barrel"/>
</dbReference>
<protein>
    <submittedName>
        <fullName evidence="2">Quinol monooxygenase YgiN</fullName>
    </submittedName>
</protein>
<dbReference type="AlphaFoldDB" id="A0A4R6STB3"/>
<dbReference type="Proteomes" id="UP000295620">
    <property type="component" value="Unassembled WGS sequence"/>
</dbReference>
<dbReference type="PANTHER" id="PTHR33336">
    <property type="entry name" value="QUINOL MONOOXYGENASE YGIN-RELATED"/>
    <property type="match status" value="1"/>
</dbReference>
<evidence type="ECO:0000313" key="3">
    <source>
        <dbReference type="Proteomes" id="UP000295620"/>
    </source>
</evidence>
<evidence type="ECO:0000313" key="2">
    <source>
        <dbReference type="EMBL" id="TDQ08675.1"/>
    </source>
</evidence>
<dbReference type="GO" id="GO:0004497">
    <property type="term" value="F:monooxygenase activity"/>
    <property type="evidence" value="ECO:0007669"/>
    <property type="project" value="UniProtKB-KW"/>
</dbReference>
<comment type="caution">
    <text evidence="2">The sequence shown here is derived from an EMBL/GenBank/DDBJ whole genome shotgun (WGS) entry which is preliminary data.</text>
</comment>
<keyword evidence="2" id="KW-0560">Oxidoreductase</keyword>
<dbReference type="Pfam" id="PF03992">
    <property type="entry name" value="ABM"/>
    <property type="match status" value="2"/>
</dbReference>
<dbReference type="EMBL" id="SNYC01000005">
    <property type="protein sequence ID" value="TDQ08675.1"/>
    <property type="molecule type" value="Genomic_DNA"/>
</dbReference>
<keyword evidence="3" id="KW-1185">Reference proteome</keyword>
<keyword evidence="2" id="KW-0503">Monooxygenase</keyword>
<dbReference type="PANTHER" id="PTHR33336:SF15">
    <property type="entry name" value="ABM DOMAIN-CONTAINING PROTEIN"/>
    <property type="match status" value="1"/>
</dbReference>
<reference evidence="2 3" key="1">
    <citation type="submission" date="2019-03" db="EMBL/GenBank/DDBJ databases">
        <title>Genomic Encyclopedia of Archaeal and Bacterial Type Strains, Phase II (KMG-II): from individual species to whole genera.</title>
        <authorList>
            <person name="Goeker M."/>
        </authorList>
    </citation>
    <scope>NUCLEOTIDE SEQUENCE [LARGE SCALE GENOMIC DNA]</scope>
    <source>
        <strain evidence="2 3">DSM 19035</strain>
    </source>
</reference>
<dbReference type="SUPFAM" id="SSF54909">
    <property type="entry name" value="Dimeric alpha+beta barrel"/>
    <property type="match status" value="2"/>
</dbReference>
<organism evidence="2 3">
    <name type="scientific">Pedobacter metabolipauper</name>
    <dbReference type="NCBI Taxonomy" id="425513"/>
    <lineage>
        <taxon>Bacteria</taxon>
        <taxon>Pseudomonadati</taxon>
        <taxon>Bacteroidota</taxon>
        <taxon>Sphingobacteriia</taxon>
        <taxon>Sphingobacteriales</taxon>
        <taxon>Sphingobacteriaceae</taxon>
        <taxon>Pedobacter</taxon>
    </lineage>
</organism>
<feature type="domain" description="ABM" evidence="1">
    <location>
        <begin position="170"/>
        <end position="260"/>
    </location>
</feature>
<dbReference type="InterPro" id="IPR050744">
    <property type="entry name" value="AI-2_Isomerase_LsrG"/>
</dbReference>
<evidence type="ECO:0000259" key="1">
    <source>
        <dbReference type="PROSITE" id="PS51725"/>
    </source>
</evidence>
<dbReference type="PROSITE" id="PS51725">
    <property type="entry name" value="ABM"/>
    <property type="match status" value="2"/>
</dbReference>